<proteinExistence type="inferred from homology"/>
<evidence type="ECO:0000313" key="13">
    <source>
        <dbReference type="EMBL" id="KZW03340.1"/>
    </source>
</evidence>
<dbReference type="SUPFAM" id="SSF81606">
    <property type="entry name" value="PP2C-like"/>
    <property type="match status" value="1"/>
</dbReference>
<protein>
    <recommendedName>
        <fullName evidence="4">protein-serine/threonine phosphatase</fullName>
        <ecNumber evidence="4">3.1.3.16</ecNumber>
    </recommendedName>
</protein>
<comment type="cofactor">
    <cofactor evidence="2">
        <name>Mg(2+)</name>
        <dbReference type="ChEBI" id="CHEBI:18420"/>
    </cofactor>
</comment>
<evidence type="ECO:0000256" key="5">
    <source>
        <dbReference type="ARBA" id="ARBA00022723"/>
    </source>
</evidence>
<evidence type="ECO:0000256" key="8">
    <source>
        <dbReference type="ARBA" id="ARBA00023211"/>
    </source>
</evidence>
<dbReference type="Pfam" id="PF00481">
    <property type="entry name" value="PP2C"/>
    <property type="match status" value="1"/>
</dbReference>
<reference evidence="13 14" key="1">
    <citation type="journal article" date="2016" name="Mol. Biol. Evol.">
        <title>Comparative Genomics of Early-Diverging Mushroom-Forming Fungi Provides Insights into the Origins of Lignocellulose Decay Capabilities.</title>
        <authorList>
            <person name="Nagy L.G."/>
            <person name="Riley R."/>
            <person name="Tritt A."/>
            <person name="Adam C."/>
            <person name="Daum C."/>
            <person name="Floudas D."/>
            <person name="Sun H."/>
            <person name="Yadav J.S."/>
            <person name="Pangilinan J."/>
            <person name="Larsson K.H."/>
            <person name="Matsuura K."/>
            <person name="Barry K."/>
            <person name="Labutti K."/>
            <person name="Kuo R."/>
            <person name="Ohm R.A."/>
            <person name="Bhattacharya S.S."/>
            <person name="Shirouzu T."/>
            <person name="Yoshinaga Y."/>
            <person name="Martin F.M."/>
            <person name="Grigoriev I.V."/>
            <person name="Hibbett D.S."/>
        </authorList>
    </citation>
    <scope>NUCLEOTIDE SEQUENCE [LARGE SCALE GENOMIC DNA]</scope>
    <source>
        <strain evidence="13 14">HHB12029</strain>
    </source>
</reference>
<dbReference type="AlphaFoldDB" id="A0A166BR52"/>
<gene>
    <name evidence="13" type="ORF">EXIGLDRAFT_725786</name>
</gene>
<evidence type="ECO:0000256" key="10">
    <source>
        <dbReference type="RuleBase" id="RU003465"/>
    </source>
</evidence>
<evidence type="ECO:0000313" key="14">
    <source>
        <dbReference type="Proteomes" id="UP000077266"/>
    </source>
</evidence>
<evidence type="ECO:0000256" key="9">
    <source>
        <dbReference type="ARBA" id="ARBA00048832"/>
    </source>
</evidence>
<comment type="cofactor">
    <cofactor evidence="1">
        <name>Mn(2+)</name>
        <dbReference type="ChEBI" id="CHEBI:29035"/>
    </cofactor>
</comment>
<dbReference type="OrthoDB" id="10264738at2759"/>
<feature type="compositionally biased region" description="Low complexity" evidence="11">
    <location>
        <begin position="488"/>
        <end position="497"/>
    </location>
</feature>
<evidence type="ECO:0000256" key="3">
    <source>
        <dbReference type="ARBA" id="ARBA00006702"/>
    </source>
</evidence>
<accession>A0A166BR52</accession>
<sequence>MGQTLSQPITDKHSSSGADDRYLYAVSEMQGWRISMEDAHATVLRLADDDDNTFFAVYDGHGGASVARYSGRNVHKRLVNEESYHEKRYEKALKQAFLGTDEDMRADPAFMHDPSGCTAVAALIADGKIYVANAGDSRSVLSHQGTAKPLSYDHKPQNEIETQRIKAAGGYIEYGRVNGNLALSRALGDFDFKKNYSLGPEKQVITADPDITVHELTDEDEFFVIACDGIWDCLSSQQVINIVRRQVAEGKELADVCEVILDRCLSQDSSIQGGIGCDNMTLIIIALLRGRTKEEWYAWVKERVERGHGFPTPAGLPELYPHHRAAFQPSRQNGVVSRGLGGGIAFYPGTGLFDTSSYQYDSEDSEPDGEHEHDDFEDEPNASAKSDASAADAGKSAEAEADGESASTFTIRVPPAKQVDVIPATWRDTTEDAEDTDSVMTEDGDEEGEGTKLNGQLLGAHSKWKVVGSPLLPSPEPLAQPGVKRDTTPLASPTVAAPSPPPATPA</sequence>
<evidence type="ECO:0000256" key="6">
    <source>
        <dbReference type="ARBA" id="ARBA00022801"/>
    </source>
</evidence>
<keyword evidence="5" id="KW-0479">Metal-binding</keyword>
<feature type="compositionally biased region" description="Low complexity" evidence="11">
    <location>
        <begin position="382"/>
        <end position="396"/>
    </location>
</feature>
<dbReference type="STRING" id="1314781.A0A166BR52"/>
<dbReference type="InterPro" id="IPR015655">
    <property type="entry name" value="PP2C"/>
</dbReference>
<dbReference type="InterPro" id="IPR001932">
    <property type="entry name" value="PPM-type_phosphatase-like_dom"/>
</dbReference>
<dbReference type="GO" id="GO:0046872">
    <property type="term" value="F:metal ion binding"/>
    <property type="evidence" value="ECO:0007669"/>
    <property type="project" value="UniProtKB-KW"/>
</dbReference>
<evidence type="ECO:0000256" key="4">
    <source>
        <dbReference type="ARBA" id="ARBA00013081"/>
    </source>
</evidence>
<feature type="region of interest" description="Disordered" evidence="11">
    <location>
        <begin position="356"/>
        <end position="453"/>
    </location>
</feature>
<dbReference type="PANTHER" id="PTHR13832">
    <property type="entry name" value="PROTEIN PHOSPHATASE 2C"/>
    <property type="match status" value="1"/>
</dbReference>
<comment type="catalytic activity">
    <reaction evidence="9">
        <text>O-phospho-L-threonyl-[protein] + H2O = L-threonyl-[protein] + phosphate</text>
        <dbReference type="Rhea" id="RHEA:47004"/>
        <dbReference type="Rhea" id="RHEA-COMP:11060"/>
        <dbReference type="Rhea" id="RHEA-COMP:11605"/>
        <dbReference type="ChEBI" id="CHEBI:15377"/>
        <dbReference type="ChEBI" id="CHEBI:30013"/>
        <dbReference type="ChEBI" id="CHEBI:43474"/>
        <dbReference type="ChEBI" id="CHEBI:61977"/>
        <dbReference type="EC" id="3.1.3.16"/>
    </reaction>
    <physiologicalReaction direction="left-to-right" evidence="9">
        <dbReference type="Rhea" id="RHEA:47005"/>
    </physiologicalReaction>
</comment>
<dbReference type="PROSITE" id="PS51746">
    <property type="entry name" value="PPM_2"/>
    <property type="match status" value="1"/>
</dbReference>
<name>A0A166BR52_EXIGL</name>
<dbReference type="EMBL" id="KV425884">
    <property type="protein sequence ID" value="KZW03340.1"/>
    <property type="molecule type" value="Genomic_DNA"/>
</dbReference>
<dbReference type="FunFam" id="3.60.40.10:FF:000016">
    <property type="entry name" value="Protein phosphatase 2C"/>
    <property type="match status" value="1"/>
</dbReference>
<feature type="region of interest" description="Disordered" evidence="11">
    <location>
        <begin position="468"/>
        <end position="506"/>
    </location>
</feature>
<evidence type="ECO:0000256" key="2">
    <source>
        <dbReference type="ARBA" id="ARBA00001946"/>
    </source>
</evidence>
<dbReference type="SMART" id="SM00332">
    <property type="entry name" value="PP2Cc"/>
    <property type="match status" value="1"/>
</dbReference>
<dbReference type="Gene3D" id="3.60.40.10">
    <property type="entry name" value="PPM-type phosphatase domain"/>
    <property type="match status" value="1"/>
</dbReference>
<dbReference type="EC" id="3.1.3.16" evidence="4"/>
<keyword evidence="6 10" id="KW-0378">Hydrolase</keyword>
<dbReference type="GO" id="GO:0004722">
    <property type="term" value="F:protein serine/threonine phosphatase activity"/>
    <property type="evidence" value="ECO:0007669"/>
    <property type="project" value="UniProtKB-EC"/>
</dbReference>
<feature type="domain" description="PPM-type phosphatase" evidence="12">
    <location>
        <begin position="23"/>
        <end position="287"/>
    </location>
</feature>
<keyword evidence="14" id="KW-1185">Reference proteome</keyword>
<evidence type="ECO:0000259" key="12">
    <source>
        <dbReference type="PROSITE" id="PS51746"/>
    </source>
</evidence>
<dbReference type="InterPro" id="IPR036457">
    <property type="entry name" value="PPM-type-like_dom_sf"/>
</dbReference>
<keyword evidence="8" id="KW-0464">Manganese</keyword>
<evidence type="ECO:0000256" key="7">
    <source>
        <dbReference type="ARBA" id="ARBA00022912"/>
    </source>
</evidence>
<keyword evidence="7 10" id="KW-0904">Protein phosphatase</keyword>
<evidence type="ECO:0000256" key="11">
    <source>
        <dbReference type="SAM" id="MobiDB-lite"/>
    </source>
</evidence>
<organism evidence="13 14">
    <name type="scientific">Exidia glandulosa HHB12029</name>
    <dbReference type="NCBI Taxonomy" id="1314781"/>
    <lineage>
        <taxon>Eukaryota</taxon>
        <taxon>Fungi</taxon>
        <taxon>Dikarya</taxon>
        <taxon>Basidiomycota</taxon>
        <taxon>Agaricomycotina</taxon>
        <taxon>Agaricomycetes</taxon>
        <taxon>Auriculariales</taxon>
        <taxon>Exidiaceae</taxon>
        <taxon>Exidia</taxon>
    </lineage>
</organism>
<dbReference type="CDD" id="cd00143">
    <property type="entry name" value="PP2Cc"/>
    <property type="match status" value="1"/>
</dbReference>
<dbReference type="PROSITE" id="PS01032">
    <property type="entry name" value="PPM_1"/>
    <property type="match status" value="1"/>
</dbReference>
<evidence type="ECO:0000256" key="1">
    <source>
        <dbReference type="ARBA" id="ARBA00001936"/>
    </source>
</evidence>
<comment type="similarity">
    <text evidence="3 10">Belongs to the PP2C family.</text>
</comment>
<dbReference type="FunCoup" id="A0A166BR52">
    <property type="interactions" value="1023"/>
</dbReference>
<dbReference type="Proteomes" id="UP000077266">
    <property type="component" value="Unassembled WGS sequence"/>
</dbReference>
<feature type="compositionally biased region" description="Acidic residues" evidence="11">
    <location>
        <begin position="431"/>
        <end position="448"/>
    </location>
</feature>
<dbReference type="InterPro" id="IPR000222">
    <property type="entry name" value="PP2C_BS"/>
</dbReference>
<dbReference type="PANTHER" id="PTHR13832:SF565">
    <property type="entry name" value="AT28366P-RELATED"/>
    <property type="match status" value="1"/>
</dbReference>
<dbReference type="InParanoid" id="A0A166BR52"/>